<comment type="caution">
    <text evidence="1">The sequence shown here is derived from an EMBL/GenBank/DDBJ whole genome shotgun (WGS) entry which is preliminary data.</text>
</comment>
<reference evidence="1 2" key="1">
    <citation type="submission" date="2023-03" db="EMBL/GenBank/DDBJ databases">
        <title>Bacillus Genome Sequencing.</title>
        <authorList>
            <person name="Dunlap C."/>
        </authorList>
    </citation>
    <scope>NUCLEOTIDE SEQUENCE [LARGE SCALE GENOMIC DNA]</scope>
    <source>
        <strain evidence="1 2">B-23453</strain>
    </source>
</reference>
<organism evidence="1 2">
    <name type="scientific">Heyndrickxia acidicola</name>
    <dbReference type="NCBI Taxonomy" id="209389"/>
    <lineage>
        <taxon>Bacteria</taxon>
        <taxon>Bacillati</taxon>
        <taxon>Bacillota</taxon>
        <taxon>Bacilli</taxon>
        <taxon>Bacillales</taxon>
        <taxon>Bacillaceae</taxon>
        <taxon>Heyndrickxia</taxon>
    </lineage>
</organism>
<evidence type="ECO:0000313" key="2">
    <source>
        <dbReference type="Proteomes" id="UP001341444"/>
    </source>
</evidence>
<evidence type="ECO:0000313" key="1">
    <source>
        <dbReference type="EMBL" id="MED1205864.1"/>
    </source>
</evidence>
<name>A0ABU6MMF1_9BACI</name>
<protein>
    <submittedName>
        <fullName evidence="1">Replication-relaxation family protein</fullName>
    </submittedName>
</protein>
<dbReference type="EMBL" id="JARMAB010000041">
    <property type="protein sequence ID" value="MED1205864.1"/>
    <property type="molecule type" value="Genomic_DNA"/>
</dbReference>
<accession>A0ABU6MMF1</accession>
<dbReference type="InterPro" id="IPR025855">
    <property type="entry name" value="Replic_Relax"/>
</dbReference>
<sequence length="201" mass="24152">MQTIRLTEREEKILLSLKELDFLSRDQIATIHNLGKVRNTNRILKDLSIFLSSYREEYSTVYYLNALGRDYVGSEKVRRKNQFVNHVLMRNDFYIYMKCPVHWENEIKVKDEEHSVICDSLFTKLNRKYFLEVDSTQKMKINREKVKQYLGLYRSDSLKNLFSHNPGLIWITTTELRRQQLRELCKDFPIKVSVYTINDIK</sequence>
<dbReference type="RefSeq" id="WP_157090586.1">
    <property type="nucleotide sequence ID" value="NZ_JARMAB010000041.1"/>
</dbReference>
<dbReference type="Proteomes" id="UP001341444">
    <property type="component" value="Unassembled WGS sequence"/>
</dbReference>
<keyword evidence="2" id="KW-1185">Reference proteome</keyword>
<proteinExistence type="predicted"/>
<gene>
    <name evidence="1" type="ORF">P4T90_22785</name>
</gene>
<dbReference type="Pfam" id="PF13814">
    <property type="entry name" value="Replic_Relax"/>
    <property type="match status" value="1"/>
</dbReference>